<dbReference type="Proteomes" id="UP001201163">
    <property type="component" value="Unassembled WGS sequence"/>
</dbReference>
<dbReference type="EMBL" id="JAKELL010000071">
    <property type="protein sequence ID" value="KAH8984846.1"/>
    <property type="molecule type" value="Genomic_DNA"/>
</dbReference>
<evidence type="ECO:0000313" key="2">
    <source>
        <dbReference type="Proteomes" id="UP001201163"/>
    </source>
</evidence>
<sequence length="139" mass="15838">MLQEFARCFQIKTGTSFDVKRRQIGCLAHIINLATQAVISARTKSKYYNGDPTDDHLPKDLGTSKRDEIGIVRAICIKARSSSQHKELFKSIQVRNNISPVNLLLDMKVQWSSTYIMLYRADLIAMYTRRSTNLSLALD</sequence>
<dbReference type="AlphaFoldDB" id="A0AAD4Q522"/>
<name>A0AAD4Q522_9AGAM</name>
<comment type="caution">
    <text evidence="1">The sequence shown here is derived from an EMBL/GenBank/DDBJ whole genome shotgun (WGS) entry which is preliminary data.</text>
</comment>
<accession>A0AAD4Q522</accession>
<organism evidence="1 2">
    <name type="scientific">Lactarius akahatsu</name>
    <dbReference type="NCBI Taxonomy" id="416441"/>
    <lineage>
        <taxon>Eukaryota</taxon>
        <taxon>Fungi</taxon>
        <taxon>Dikarya</taxon>
        <taxon>Basidiomycota</taxon>
        <taxon>Agaricomycotina</taxon>
        <taxon>Agaricomycetes</taxon>
        <taxon>Russulales</taxon>
        <taxon>Russulaceae</taxon>
        <taxon>Lactarius</taxon>
    </lineage>
</organism>
<evidence type="ECO:0000313" key="1">
    <source>
        <dbReference type="EMBL" id="KAH8984846.1"/>
    </source>
</evidence>
<keyword evidence="2" id="KW-1185">Reference proteome</keyword>
<protein>
    <submittedName>
        <fullName evidence="1">Uncharacterized protein</fullName>
    </submittedName>
</protein>
<reference evidence="1" key="1">
    <citation type="submission" date="2022-01" db="EMBL/GenBank/DDBJ databases">
        <title>Comparative genomics reveals a dynamic genome evolution in the ectomycorrhizal milk-cap (Lactarius) mushrooms.</title>
        <authorList>
            <consortium name="DOE Joint Genome Institute"/>
            <person name="Lebreton A."/>
            <person name="Tang N."/>
            <person name="Kuo A."/>
            <person name="LaButti K."/>
            <person name="Drula E."/>
            <person name="Barry K."/>
            <person name="Clum A."/>
            <person name="Lipzen A."/>
            <person name="Mousain D."/>
            <person name="Ng V."/>
            <person name="Wang R."/>
            <person name="Wang X."/>
            <person name="Dai Y."/>
            <person name="Henrissat B."/>
            <person name="Grigoriev I.V."/>
            <person name="Guerin-Laguette A."/>
            <person name="Yu F."/>
            <person name="Martin F.M."/>
        </authorList>
    </citation>
    <scope>NUCLEOTIDE SEQUENCE</scope>
    <source>
        <strain evidence="1">QP</strain>
    </source>
</reference>
<gene>
    <name evidence="1" type="ORF">EDB92DRAFT_1818912</name>
</gene>
<proteinExistence type="predicted"/>